<accession>A0A1F7RUI1</accession>
<dbReference type="EMBL" id="MGDE01000167">
    <property type="protein sequence ID" value="OGL44738.1"/>
    <property type="molecule type" value="Genomic_DNA"/>
</dbReference>
<comment type="caution">
    <text evidence="2">The sequence shown here is derived from an EMBL/GenBank/DDBJ whole genome shotgun (WGS) entry which is preliminary data.</text>
</comment>
<evidence type="ECO:0000313" key="2">
    <source>
        <dbReference type="EMBL" id="OGL44738.1"/>
    </source>
</evidence>
<dbReference type="PANTHER" id="PTHR43000">
    <property type="entry name" value="DTDP-D-GLUCOSE 4,6-DEHYDRATASE-RELATED"/>
    <property type="match status" value="1"/>
</dbReference>
<protein>
    <recommendedName>
        <fullName evidence="1">NAD(P)-binding domain-containing protein</fullName>
    </recommendedName>
</protein>
<name>A0A1F7RUI1_9BACT</name>
<evidence type="ECO:0000259" key="1">
    <source>
        <dbReference type="Pfam" id="PF16363"/>
    </source>
</evidence>
<gene>
    <name evidence="2" type="ORF">A2W05_01870</name>
</gene>
<dbReference type="Gene3D" id="3.90.25.10">
    <property type="entry name" value="UDP-galactose 4-epimerase, domain 1"/>
    <property type="match status" value="1"/>
</dbReference>
<dbReference type="Proteomes" id="UP000178797">
    <property type="component" value="Unassembled WGS sequence"/>
</dbReference>
<organism evidence="2 3">
    <name type="scientific">Candidatus Schekmanbacteria bacterium RBG_16_38_10</name>
    <dbReference type="NCBI Taxonomy" id="1817879"/>
    <lineage>
        <taxon>Bacteria</taxon>
        <taxon>Candidatus Schekmaniibacteriota</taxon>
    </lineage>
</organism>
<dbReference type="Pfam" id="PF16363">
    <property type="entry name" value="GDP_Man_Dehyd"/>
    <property type="match status" value="1"/>
</dbReference>
<dbReference type="AlphaFoldDB" id="A0A1F7RUI1"/>
<dbReference type="InterPro" id="IPR036291">
    <property type="entry name" value="NAD(P)-bd_dom_sf"/>
</dbReference>
<sequence length="336" mass="38598">MAENFFLVIGSNCFTGSHIVDRLLDDKNNTVIGISRSPEYNDIYLPYKKIKEPNFIFYQIDIVRELDRLIGLIDREKPAVVINAAALSEVALSNEVPVEYFETNTLAVVKLCNYLRKTTYLKQYVHISSAEIYGSCQTALNEEALFNPSTPYAVSKAAADMYINIIMKKYGFPATLIRTTNVYGKHQQLFKIIQRAIIYLKQGKEIELHGGGQAMKSFIHIRDVVDGIMLTIRLGKIGTYHFAVASEETVADIVRYICEFLGKDFKKSIRIVRERSGQDARYWLDCSKAKRELGWEPKVKLEDGLKEVIEWIEKNWDVIKDEPLVYIHKNLEPVQR</sequence>
<feature type="domain" description="NAD(P)-binding" evidence="1">
    <location>
        <begin position="7"/>
        <end position="307"/>
    </location>
</feature>
<dbReference type="SUPFAM" id="SSF51735">
    <property type="entry name" value="NAD(P)-binding Rossmann-fold domains"/>
    <property type="match status" value="1"/>
</dbReference>
<dbReference type="Gene3D" id="3.40.50.720">
    <property type="entry name" value="NAD(P)-binding Rossmann-like Domain"/>
    <property type="match status" value="1"/>
</dbReference>
<proteinExistence type="predicted"/>
<reference evidence="2 3" key="1">
    <citation type="journal article" date="2016" name="Nat. Commun.">
        <title>Thousands of microbial genomes shed light on interconnected biogeochemical processes in an aquifer system.</title>
        <authorList>
            <person name="Anantharaman K."/>
            <person name="Brown C.T."/>
            <person name="Hug L.A."/>
            <person name="Sharon I."/>
            <person name="Castelle C.J."/>
            <person name="Probst A.J."/>
            <person name="Thomas B.C."/>
            <person name="Singh A."/>
            <person name="Wilkins M.J."/>
            <person name="Karaoz U."/>
            <person name="Brodie E.L."/>
            <person name="Williams K.H."/>
            <person name="Hubbard S.S."/>
            <person name="Banfield J.F."/>
        </authorList>
    </citation>
    <scope>NUCLEOTIDE SEQUENCE [LARGE SCALE GENOMIC DNA]</scope>
</reference>
<dbReference type="InterPro" id="IPR016040">
    <property type="entry name" value="NAD(P)-bd_dom"/>
</dbReference>
<evidence type="ECO:0000313" key="3">
    <source>
        <dbReference type="Proteomes" id="UP000178797"/>
    </source>
</evidence>